<dbReference type="InterPro" id="IPR050553">
    <property type="entry name" value="Thioredoxin_ResA/DsbE_sf"/>
</dbReference>
<evidence type="ECO:0000313" key="8">
    <source>
        <dbReference type="Proteomes" id="UP000633263"/>
    </source>
</evidence>
<evidence type="ECO:0000256" key="3">
    <source>
        <dbReference type="ARBA" id="ARBA00022748"/>
    </source>
</evidence>
<keyword evidence="4" id="KW-1015">Disulfide bond</keyword>
<evidence type="ECO:0000259" key="6">
    <source>
        <dbReference type="PROSITE" id="PS51352"/>
    </source>
</evidence>
<organism evidence="7 8">
    <name type="scientific">Halopseudomonas pertucinogena</name>
    <dbReference type="NCBI Taxonomy" id="86175"/>
    <lineage>
        <taxon>Bacteria</taxon>
        <taxon>Pseudomonadati</taxon>
        <taxon>Pseudomonadota</taxon>
        <taxon>Gammaproteobacteria</taxon>
        <taxon>Pseudomonadales</taxon>
        <taxon>Pseudomonadaceae</taxon>
        <taxon>Halopseudomonas</taxon>
    </lineage>
</organism>
<reference evidence="8" key="1">
    <citation type="journal article" date="2019" name="Int. J. Syst. Evol. Microbiol.">
        <title>The Global Catalogue of Microorganisms (GCM) 10K type strain sequencing project: providing services to taxonomists for standard genome sequencing and annotation.</title>
        <authorList>
            <consortium name="The Broad Institute Genomics Platform"/>
            <consortium name="The Broad Institute Genome Sequencing Center for Infectious Disease"/>
            <person name="Wu L."/>
            <person name="Ma J."/>
        </authorList>
    </citation>
    <scope>NUCLEOTIDE SEQUENCE [LARGE SCALE GENOMIC DNA]</scope>
    <source>
        <strain evidence="8">JCM 11590</strain>
    </source>
</reference>
<name>A0ABQ2CKV7_9GAMM</name>
<dbReference type="PROSITE" id="PS51352">
    <property type="entry name" value="THIOREDOXIN_2"/>
    <property type="match status" value="1"/>
</dbReference>
<dbReference type="EMBL" id="BMNN01000001">
    <property type="protein sequence ID" value="GGI93879.1"/>
    <property type="molecule type" value="Genomic_DNA"/>
</dbReference>
<comment type="similarity">
    <text evidence="2">Belongs to the thioredoxin family. DsbE subfamily.</text>
</comment>
<keyword evidence="8" id="KW-1185">Reference proteome</keyword>
<sequence>MRRSWVVIPLLLFLGLTALFLKTLSDKKTQQDLAVDPSALPSALIGKPVPFFELPSLDDPEQLISPDDLKGEVALINVWATWCPTCRAEHAYFNKLVERGVTIYGVNYKDESEAARRWLAELGNPYRLNIEDPQGSLGINLGVYGAPETFLIDAEGVIHYKYIGAVDDRVWNNELGPRYQALIDQEAQ</sequence>
<dbReference type="Proteomes" id="UP000633263">
    <property type="component" value="Unassembled WGS sequence"/>
</dbReference>
<dbReference type="Pfam" id="PF08534">
    <property type="entry name" value="Redoxin"/>
    <property type="match status" value="1"/>
</dbReference>
<evidence type="ECO:0000256" key="2">
    <source>
        <dbReference type="ARBA" id="ARBA00007758"/>
    </source>
</evidence>
<dbReference type="InterPro" id="IPR036249">
    <property type="entry name" value="Thioredoxin-like_sf"/>
</dbReference>
<dbReference type="PANTHER" id="PTHR42852:SF6">
    <property type="entry name" value="THIOL:DISULFIDE INTERCHANGE PROTEIN DSBE"/>
    <property type="match status" value="1"/>
</dbReference>
<evidence type="ECO:0000256" key="4">
    <source>
        <dbReference type="ARBA" id="ARBA00023157"/>
    </source>
</evidence>
<evidence type="ECO:0000313" key="7">
    <source>
        <dbReference type="EMBL" id="GGI93879.1"/>
    </source>
</evidence>
<accession>A0ABQ2CKV7</accession>
<dbReference type="NCBIfam" id="TIGR00385">
    <property type="entry name" value="dsbE"/>
    <property type="match status" value="1"/>
</dbReference>
<dbReference type="RefSeq" id="WP_188635271.1">
    <property type="nucleotide sequence ID" value="NZ_BMNN01000001.1"/>
</dbReference>
<dbReference type="PROSITE" id="PS00194">
    <property type="entry name" value="THIOREDOXIN_1"/>
    <property type="match status" value="1"/>
</dbReference>
<feature type="domain" description="Thioredoxin" evidence="6">
    <location>
        <begin position="43"/>
        <end position="188"/>
    </location>
</feature>
<dbReference type="InterPro" id="IPR004799">
    <property type="entry name" value="Periplasmic_diS_OxRdtase_DsbE"/>
</dbReference>
<protein>
    <submittedName>
        <fullName evidence="7">Thiol:disulfide interchange protein DsbE</fullName>
    </submittedName>
</protein>
<dbReference type="InterPro" id="IPR017937">
    <property type="entry name" value="Thioredoxin_CS"/>
</dbReference>
<evidence type="ECO:0000256" key="5">
    <source>
        <dbReference type="ARBA" id="ARBA00023284"/>
    </source>
</evidence>
<dbReference type="SUPFAM" id="SSF52833">
    <property type="entry name" value="Thioredoxin-like"/>
    <property type="match status" value="1"/>
</dbReference>
<dbReference type="InterPro" id="IPR013766">
    <property type="entry name" value="Thioredoxin_domain"/>
</dbReference>
<gene>
    <name evidence="7" type="primary">dsbE</name>
    <name evidence="7" type="ORF">GCM10009083_07980</name>
</gene>
<keyword evidence="5" id="KW-0676">Redox-active center</keyword>
<comment type="subcellular location">
    <subcellularLocation>
        <location evidence="1">Cell inner membrane</location>
        <topology evidence="1">Single-pass membrane protein</topology>
        <orientation evidence="1">Periplasmic side</orientation>
    </subcellularLocation>
</comment>
<proteinExistence type="inferred from homology"/>
<dbReference type="Gene3D" id="3.40.30.10">
    <property type="entry name" value="Glutaredoxin"/>
    <property type="match status" value="1"/>
</dbReference>
<dbReference type="InterPro" id="IPR013740">
    <property type="entry name" value="Redoxin"/>
</dbReference>
<comment type="caution">
    <text evidence="7">The sequence shown here is derived from an EMBL/GenBank/DDBJ whole genome shotgun (WGS) entry which is preliminary data.</text>
</comment>
<keyword evidence="3" id="KW-0201">Cytochrome c-type biogenesis</keyword>
<dbReference type="CDD" id="cd03010">
    <property type="entry name" value="TlpA_like_DsbE"/>
    <property type="match status" value="1"/>
</dbReference>
<evidence type="ECO:0000256" key="1">
    <source>
        <dbReference type="ARBA" id="ARBA00004383"/>
    </source>
</evidence>
<dbReference type="PANTHER" id="PTHR42852">
    <property type="entry name" value="THIOL:DISULFIDE INTERCHANGE PROTEIN DSBE"/>
    <property type="match status" value="1"/>
</dbReference>